<dbReference type="Proteomes" id="UP000027982">
    <property type="component" value="Chromosome"/>
</dbReference>
<sequence length="717" mass="77417">MRRFAFALLLGLGSIAFAQDAGTKVTFTGRAARVETILAGLSQASGVKLSASAQTADEILIVSAKDVSLSDLMARIATATSGEWHQTADGYRLAQSVGARTREENESLNARVTAIRKGIAKHLQPPKKSDKSEDPEGPPMEMFGGNDASLYQIVAKADLNAIAALRTGERVVFSTNPTRTQRPFAGNVISLINAYVAEHNKQVSQQPAPEQSPEMDKMPDFVKKMMDRMTKPVGQVSKALFVVSRMGLGTFGMMQAELRLYDAQGKVALTTPTMLESTDTSISEMMQQIGATKPDPKKPKTTATPIDMTEDTKAFQAAFKSSGMSGMQGLKIPATILDKLYRPDQYDPLSFLATDEVLSLAKKTGKPVVAVLPDDIVSLLSSVMPNQNPTVEQFEKSLESEREAKVVEDPAWLVIKPSHPAEARDARIDRKALARLLDAARTKGVASLDDVAQYALKAPSPMEGGLGSLYVLLLVPGAFSQSLSGFTNWEMLRFYGTLEPVAKQTLLNGGRIPFSGLTAYQHEQVRRMAYGAMPSLEIEEAGKKNDGFPSFMRAFIGGSGDYREEPTELLPNGLPGDGYVEMKGSIEPYASAVTPDGTVTPASMAILDADMLAMFKMLREDAKLGPMASMMPNPDKVKLGQKTVMAFTFQVAPTVAMHQTLNDHQMAKDAQVTSMANLPDNFKQLIATRQDALKKSPFGSLMGLAGMGMGGRTVIKP</sequence>
<reference evidence="3 4" key="1">
    <citation type="journal article" date="2014" name="PLoS ONE">
        <title>The first complete genome sequence of the class fimbriimonadia in the phylum armatimonadetes.</title>
        <authorList>
            <person name="Hu Z.Y."/>
            <person name="Wang Y.Z."/>
            <person name="Im W.T."/>
            <person name="Wang S.Y."/>
            <person name="Zhao G.P."/>
            <person name="Zheng H.J."/>
            <person name="Quan Z.X."/>
        </authorList>
    </citation>
    <scope>NUCLEOTIDE SEQUENCE [LARGE SCALE GENOMIC DNA]</scope>
    <source>
        <strain evidence="3">Gsoil 348</strain>
    </source>
</reference>
<evidence type="ECO:0000313" key="4">
    <source>
        <dbReference type="Proteomes" id="UP000027982"/>
    </source>
</evidence>
<evidence type="ECO:0000313" key="3">
    <source>
        <dbReference type="EMBL" id="AIE87893.1"/>
    </source>
</evidence>
<dbReference type="RefSeq" id="WP_025228230.1">
    <property type="nucleotide sequence ID" value="NZ_CP007139.1"/>
</dbReference>
<evidence type="ECO:0000256" key="2">
    <source>
        <dbReference type="SAM" id="SignalP"/>
    </source>
</evidence>
<protein>
    <submittedName>
        <fullName evidence="3">Uncharacterized protein</fullName>
    </submittedName>
</protein>
<feature type="chain" id="PRO_5001651978" evidence="2">
    <location>
        <begin position="19"/>
        <end position="717"/>
    </location>
</feature>
<dbReference type="EMBL" id="CP007139">
    <property type="protein sequence ID" value="AIE87893.1"/>
    <property type="molecule type" value="Genomic_DNA"/>
</dbReference>
<dbReference type="KEGG" id="fgi:OP10G_4525"/>
<name>A0A068NWJ2_FIMGI</name>
<keyword evidence="2" id="KW-0732">Signal</keyword>
<feature type="region of interest" description="Disordered" evidence="1">
    <location>
        <begin position="119"/>
        <end position="144"/>
    </location>
</feature>
<evidence type="ECO:0000256" key="1">
    <source>
        <dbReference type="SAM" id="MobiDB-lite"/>
    </source>
</evidence>
<accession>A0A068NWJ2</accession>
<dbReference type="OrthoDB" id="319881at2"/>
<proteinExistence type="predicted"/>
<gene>
    <name evidence="3" type="ORF">OP10G_4525</name>
</gene>
<feature type="signal peptide" evidence="2">
    <location>
        <begin position="1"/>
        <end position="18"/>
    </location>
</feature>
<dbReference type="AlphaFoldDB" id="A0A068NWJ2"/>
<organism evidence="3 4">
    <name type="scientific">Fimbriimonas ginsengisoli Gsoil 348</name>
    <dbReference type="NCBI Taxonomy" id="661478"/>
    <lineage>
        <taxon>Bacteria</taxon>
        <taxon>Bacillati</taxon>
        <taxon>Armatimonadota</taxon>
        <taxon>Fimbriimonadia</taxon>
        <taxon>Fimbriimonadales</taxon>
        <taxon>Fimbriimonadaceae</taxon>
        <taxon>Fimbriimonas</taxon>
    </lineage>
</organism>
<keyword evidence="4" id="KW-1185">Reference proteome</keyword>
<dbReference type="HOGENOM" id="CLU_391697_0_0_0"/>